<proteinExistence type="predicted"/>
<dbReference type="InterPro" id="IPR001611">
    <property type="entry name" value="Leu-rich_rpt"/>
</dbReference>
<dbReference type="PANTHER" id="PTHR16083:SF52">
    <property type="entry name" value="TMV RESISTANCE PROTEIN N-LIKE"/>
    <property type="match status" value="1"/>
</dbReference>
<organism evidence="1">
    <name type="scientific">Solanum chacoense</name>
    <name type="common">Chaco potato</name>
    <dbReference type="NCBI Taxonomy" id="4108"/>
    <lineage>
        <taxon>Eukaryota</taxon>
        <taxon>Viridiplantae</taxon>
        <taxon>Streptophyta</taxon>
        <taxon>Embryophyta</taxon>
        <taxon>Tracheophyta</taxon>
        <taxon>Spermatophyta</taxon>
        <taxon>Magnoliopsida</taxon>
        <taxon>eudicotyledons</taxon>
        <taxon>Gunneridae</taxon>
        <taxon>Pentapetalae</taxon>
        <taxon>asterids</taxon>
        <taxon>lamiids</taxon>
        <taxon>Solanales</taxon>
        <taxon>Solanaceae</taxon>
        <taxon>Solanoideae</taxon>
        <taxon>Solaneae</taxon>
        <taxon>Solanum</taxon>
    </lineage>
</organism>
<name>A0A0V0INF3_SOLCH</name>
<sequence length="200" mass="22609">MSSMQNLVSLPSSICKLKGLVKLNLLGCSKLESLPEELGDLEKLEKVDANFTLISQPPSSIVRLNKLKLLTFAKQKSEARVYFVFPRVNEGLFSLKHLDLSDCNLIDGGLPEDVGSLSSLEMLNLSGNNFGHFPRKHSPNLVLFKYLDLSYCKRLKELPGFMGDAKLGDFGSLSLQFNRWRTCRRHWMLILFESVGSQWK</sequence>
<evidence type="ECO:0000313" key="1">
    <source>
        <dbReference type="EMBL" id="JAP34127.1"/>
    </source>
</evidence>
<dbReference type="InterPro" id="IPR032675">
    <property type="entry name" value="LRR_dom_sf"/>
</dbReference>
<dbReference type="Gene3D" id="3.80.10.10">
    <property type="entry name" value="Ribonuclease Inhibitor"/>
    <property type="match status" value="1"/>
</dbReference>
<reference evidence="1" key="1">
    <citation type="submission" date="2015-12" db="EMBL/GenBank/DDBJ databases">
        <title>Gene expression during late stages of embryo sac development: a critical building block for successful pollen-pistil interactions.</title>
        <authorList>
            <person name="Liu Y."/>
            <person name="Joly V."/>
            <person name="Sabar M."/>
            <person name="Matton D.P."/>
        </authorList>
    </citation>
    <scope>NUCLEOTIDE SEQUENCE</scope>
</reference>
<protein>
    <submittedName>
        <fullName evidence="1">Putative ovule protein</fullName>
    </submittedName>
</protein>
<dbReference type="AlphaFoldDB" id="A0A0V0INF3"/>
<dbReference type="EMBL" id="GEDG01004300">
    <property type="protein sequence ID" value="JAP34127.1"/>
    <property type="molecule type" value="Transcribed_RNA"/>
</dbReference>
<dbReference type="SUPFAM" id="SSF52058">
    <property type="entry name" value="L domain-like"/>
    <property type="match status" value="1"/>
</dbReference>
<accession>A0A0V0INF3</accession>
<dbReference type="PANTHER" id="PTHR16083">
    <property type="entry name" value="LEUCINE RICH REPEAT CONTAINING PROTEIN"/>
    <property type="match status" value="1"/>
</dbReference>
<dbReference type="Pfam" id="PF00560">
    <property type="entry name" value="LRR_1"/>
    <property type="match status" value="2"/>
</dbReference>